<dbReference type="CDD" id="cd09895">
    <property type="entry name" value="NGN_SP_UpxY"/>
    <property type="match status" value="1"/>
</dbReference>
<dbReference type="SMART" id="SM00739">
    <property type="entry name" value="KOW"/>
    <property type="match status" value="1"/>
</dbReference>
<evidence type="ECO:0000313" key="6">
    <source>
        <dbReference type="Proteomes" id="UP000095517"/>
    </source>
</evidence>
<evidence type="ECO:0000256" key="2">
    <source>
        <dbReference type="ARBA" id="ARBA00023015"/>
    </source>
</evidence>
<feature type="domain" description="KOW" evidence="4">
    <location>
        <begin position="136"/>
        <end position="163"/>
    </location>
</feature>
<dbReference type="STRING" id="338188.ERS852397_01512"/>
<dbReference type="SUPFAM" id="SSF50104">
    <property type="entry name" value="Translation proteins SH3-like domain"/>
    <property type="match status" value="1"/>
</dbReference>
<dbReference type="RefSeq" id="WP_055278809.1">
    <property type="nucleotide sequence ID" value="NZ_CABIXA010000006.1"/>
</dbReference>
<dbReference type="Pfam" id="PF00467">
    <property type="entry name" value="KOW"/>
    <property type="match status" value="1"/>
</dbReference>
<dbReference type="EMBL" id="CYZH01000006">
    <property type="protein sequence ID" value="CUO16814.1"/>
    <property type="molecule type" value="Genomic_DNA"/>
</dbReference>
<reference evidence="5 6" key="1">
    <citation type="submission" date="2015-09" db="EMBL/GenBank/DDBJ databases">
        <authorList>
            <consortium name="Pathogen Informatics"/>
        </authorList>
    </citation>
    <scope>NUCLEOTIDE SEQUENCE [LARGE SCALE GENOMIC DNA]</scope>
    <source>
        <strain evidence="5 6">2789STDY5608840</strain>
    </source>
</reference>
<dbReference type="AlphaFoldDB" id="A0A174CUF5"/>
<dbReference type="InterPro" id="IPR005824">
    <property type="entry name" value="KOW"/>
</dbReference>
<protein>
    <submittedName>
        <fullName evidence="5">Transcription antitermination protein nusG</fullName>
    </submittedName>
</protein>
<keyword evidence="1" id="KW-0889">Transcription antitermination</keyword>
<dbReference type="GO" id="GO:0006354">
    <property type="term" value="P:DNA-templated transcription elongation"/>
    <property type="evidence" value="ECO:0007669"/>
    <property type="project" value="InterPro"/>
</dbReference>
<dbReference type="Proteomes" id="UP000095517">
    <property type="component" value="Unassembled WGS sequence"/>
</dbReference>
<keyword evidence="2" id="KW-0805">Transcription regulation</keyword>
<dbReference type="SUPFAM" id="SSF82679">
    <property type="entry name" value="N-utilization substance G protein NusG, N-terminal domain"/>
    <property type="match status" value="1"/>
</dbReference>
<evidence type="ECO:0000313" key="5">
    <source>
        <dbReference type="EMBL" id="CUO16814.1"/>
    </source>
</evidence>
<organism evidence="5 6">
    <name type="scientific">Bacteroides finegoldii</name>
    <dbReference type="NCBI Taxonomy" id="338188"/>
    <lineage>
        <taxon>Bacteria</taxon>
        <taxon>Pseudomonadati</taxon>
        <taxon>Bacteroidota</taxon>
        <taxon>Bacteroidia</taxon>
        <taxon>Bacteroidales</taxon>
        <taxon>Bacteroidaceae</taxon>
        <taxon>Bacteroides</taxon>
    </lineage>
</organism>
<accession>A0A174CUF5</accession>
<evidence type="ECO:0000256" key="3">
    <source>
        <dbReference type="ARBA" id="ARBA00023163"/>
    </source>
</evidence>
<evidence type="ECO:0000259" key="4">
    <source>
        <dbReference type="SMART" id="SM00739"/>
    </source>
</evidence>
<dbReference type="PANTHER" id="PTHR30265">
    <property type="entry name" value="RHO-INTERACTING TRANSCRIPTION TERMINATION FACTOR NUSG"/>
    <property type="match status" value="1"/>
</dbReference>
<dbReference type="CDD" id="cd06091">
    <property type="entry name" value="KOW_NusG"/>
    <property type="match status" value="1"/>
</dbReference>
<dbReference type="InterPro" id="IPR008991">
    <property type="entry name" value="Translation_prot_SH3-like_sf"/>
</dbReference>
<evidence type="ECO:0000256" key="1">
    <source>
        <dbReference type="ARBA" id="ARBA00022814"/>
    </source>
</evidence>
<gene>
    <name evidence="5" type="ORF">ERS852397_01512</name>
</gene>
<name>A0A174CUF5_9BACE</name>
<dbReference type="Gene3D" id="3.30.70.940">
    <property type="entry name" value="NusG, N-terminal domain"/>
    <property type="match status" value="1"/>
</dbReference>
<dbReference type="PANTHER" id="PTHR30265:SF4">
    <property type="entry name" value="KOW MOTIF FAMILY PROTEIN, EXPRESSED"/>
    <property type="match status" value="1"/>
</dbReference>
<dbReference type="InterPro" id="IPR006645">
    <property type="entry name" value="NGN-like_dom"/>
</dbReference>
<proteinExistence type="predicted"/>
<dbReference type="GO" id="GO:0031564">
    <property type="term" value="P:transcription antitermination"/>
    <property type="evidence" value="ECO:0007669"/>
    <property type="project" value="UniProtKB-KW"/>
</dbReference>
<dbReference type="InterPro" id="IPR036735">
    <property type="entry name" value="NGN_dom_sf"/>
</dbReference>
<dbReference type="Pfam" id="PF02357">
    <property type="entry name" value="NusG"/>
    <property type="match status" value="1"/>
</dbReference>
<keyword evidence="3" id="KW-0804">Transcription</keyword>
<dbReference type="NCBIfam" id="NF033644">
    <property type="entry name" value="antiterm_UpxY"/>
    <property type="match status" value="1"/>
</dbReference>
<sequence>MIISKNDDQNLLPTTVIGRSVARSKRWLVAVVRIYHEKKTSERLTKMGIENFLPIQQEVHKWSDRRKVVDRVLLPMMIFVHVDPQEQKEVLTLSAISRYMVLRGESTPAVIPDQQMLRFKFMLDYSDETISMSTSPLAPGEKVRVIKGPLAGLEGELVNVDGKSKVAVRLTMLGCACVDIPVGCVEPVSENGDLRD</sequence>
<dbReference type="InterPro" id="IPR043425">
    <property type="entry name" value="NusG-like"/>
</dbReference>